<dbReference type="EMBL" id="KE652424">
    <property type="protein sequence ID" value="EQL01777.1"/>
    <property type="molecule type" value="Genomic_DNA"/>
</dbReference>
<dbReference type="PANTHER" id="PTHR40621">
    <property type="entry name" value="TRANSCRIPTION FACTOR KAPC-RELATED"/>
    <property type="match status" value="1"/>
</dbReference>
<feature type="region of interest" description="Disordered" evidence="5">
    <location>
        <begin position="97"/>
        <end position="207"/>
    </location>
</feature>
<dbReference type="SUPFAM" id="SSF57959">
    <property type="entry name" value="Leucine zipper domain"/>
    <property type="match status" value="1"/>
</dbReference>
<evidence type="ECO:0000256" key="5">
    <source>
        <dbReference type="SAM" id="MobiDB-lite"/>
    </source>
</evidence>
<dbReference type="SMART" id="SM00338">
    <property type="entry name" value="BRLZ"/>
    <property type="match status" value="1"/>
</dbReference>
<dbReference type="InterPro" id="IPR050936">
    <property type="entry name" value="AP-1-like"/>
</dbReference>
<dbReference type="OrthoDB" id="4940293at2759"/>
<evidence type="ECO:0000256" key="2">
    <source>
        <dbReference type="ARBA" id="ARBA00004496"/>
    </source>
</evidence>
<keyword evidence="3" id="KW-0539">Nucleus</keyword>
<sequence>MDFTGQYHHHFPGAQSYQAFVPIDSLEPSVVPPDDFGNANAAASAPVSLLLVHPLPCFLFVDDFGNANAAASAPHDAFDAAAAEHYQAYDFAPGYANPAHHAPATHPHHARQQQHHHNPAFANSPTPPPPGNSTAVAFGHQRPRLPPPASSSSNGRVPALDAPQAFDEMPPLQRGSDDDDFMTPAQSRRKAQNRAAQRAFRERKEKRVKDLEAKLATLEAAQQKSSDENDRLKRDLDKIATENEILRATSALGGRRYSSLSPEPPGAAGPLQYTPQDFYSSILQGHASRGPAHRVVASESDERLLAVDAAWDFIISHDLYKRGLVDVGDVSERLRNMARCDGQEPVDSECPRQRAKRRETKGRKGESAGPRSCPFGAGKFLIFQALSG</sequence>
<dbReference type="GO" id="GO:0000976">
    <property type="term" value="F:transcription cis-regulatory region binding"/>
    <property type="evidence" value="ECO:0007669"/>
    <property type="project" value="InterPro"/>
</dbReference>
<feature type="domain" description="BZIP" evidence="6">
    <location>
        <begin position="183"/>
        <end position="246"/>
    </location>
</feature>
<dbReference type="InterPro" id="IPR046347">
    <property type="entry name" value="bZIP_sf"/>
</dbReference>
<dbReference type="FunFam" id="1.20.5.170:FF:000067">
    <property type="entry name" value="BZIP transcription factor"/>
    <property type="match status" value="1"/>
</dbReference>
<dbReference type="eggNOG" id="ENOG502S2TX">
    <property type="taxonomic scope" value="Eukaryota"/>
</dbReference>
<organism evidence="7 8">
    <name type="scientific">Ophiocordyceps sinensis (strain Co18 / CGMCC 3.14243)</name>
    <name type="common">Yarsagumba caterpillar fungus</name>
    <name type="synonym">Hirsutella sinensis</name>
    <dbReference type="NCBI Taxonomy" id="911162"/>
    <lineage>
        <taxon>Eukaryota</taxon>
        <taxon>Fungi</taxon>
        <taxon>Dikarya</taxon>
        <taxon>Ascomycota</taxon>
        <taxon>Pezizomycotina</taxon>
        <taxon>Sordariomycetes</taxon>
        <taxon>Hypocreomycetidae</taxon>
        <taxon>Hypocreales</taxon>
        <taxon>Ophiocordycipitaceae</taxon>
        <taxon>Ophiocordyceps</taxon>
    </lineage>
</organism>
<name>T5AJ45_OPHSC</name>
<proteinExistence type="inferred from homology"/>
<dbReference type="GO" id="GO:0090575">
    <property type="term" value="C:RNA polymerase II transcription regulator complex"/>
    <property type="evidence" value="ECO:0007669"/>
    <property type="project" value="TreeGrafter"/>
</dbReference>
<gene>
    <name evidence="7" type="ORF">OCS_02510</name>
</gene>
<comment type="similarity">
    <text evidence="4">Belongs to the bZIP family. YAP subfamily.</text>
</comment>
<comment type="subcellular location">
    <subcellularLocation>
        <location evidence="2">Cytoplasm</location>
    </subcellularLocation>
    <subcellularLocation>
        <location evidence="1">Nucleus</location>
    </subcellularLocation>
</comment>
<protein>
    <submittedName>
        <fullName evidence="7">BZIP transcription factor (Fcr3)</fullName>
    </submittedName>
</protein>
<dbReference type="PANTHER" id="PTHR40621:SF8">
    <property type="entry name" value="AP-1-LIKE TRANSCRIPTION FACTOR YAP3"/>
    <property type="match status" value="1"/>
</dbReference>
<feature type="region of interest" description="Disordered" evidence="5">
    <location>
        <begin position="341"/>
        <end position="372"/>
    </location>
</feature>
<evidence type="ECO:0000256" key="1">
    <source>
        <dbReference type="ARBA" id="ARBA00004123"/>
    </source>
</evidence>
<dbReference type="PROSITE" id="PS00036">
    <property type="entry name" value="BZIP_BASIC"/>
    <property type="match status" value="1"/>
</dbReference>
<accession>T5AJ45</accession>
<dbReference type="AlphaFoldDB" id="T5AJ45"/>
<evidence type="ECO:0000313" key="8">
    <source>
        <dbReference type="Proteomes" id="UP000019374"/>
    </source>
</evidence>
<dbReference type="Gene3D" id="1.20.5.170">
    <property type="match status" value="1"/>
</dbReference>
<dbReference type="Gene3D" id="1.10.238.100">
    <property type="entry name" value="YAP1 redox domain. Chain B"/>
    <property type="match status" value="1"/>
</dbReference>
<dbReference type="GO" id="GO:0034599">
    <property type="term" value="P:cellular response to oxidative stress"/>
    <property type="evidence" value="ECO:0007669"/>
    <property type="project" value="UniProtKB-ARBA"/>
</dbReference>
<evidence type="ECO:0000259" key="6">
    <source>
        <dbReference type="PROSITE" id="PS50217"/>
    </source>
</evidence>
<dbReference type="GO" id="GO:0005737">
    <property type="term" value="C:cytoplasm"/>
    <property type="evidence" value="ECO:0007669"/>
    <property type="project" value="UniProtKB-SubCell"/>
</dbReference>
<dbReference type="Pfam" id="PF00170">
    <property type="entry name" value="bZIP_1"/>
    <property type="match status" value="1"/>
</dbReference>
<dbReference type="Proteomes" id="UP000019374">
    <property type="component" value="Unassembled WGS sequence"/>
</dbReference>
<reference evidence="7 8" key="1">
    <citation type="journal article" date="2013" name="Chin. Sci. Bull.">
        <title>Genome survey uncovers the secrets of sex and lifestyle in caterpillar fungus.</title>
        <authorList>
            <person name="Hu X."/>
            <person name="Zhang Y."/>
            <person name="Xiao G."/>
            <person name="Zheng P."/>
            <person name="Xia Y."/>
            <person name="Zhang X."/>
            <person name="St Leger R.J."/>
            <person name="Liu X."/>
            <person name="Wang C."/>
        </authorList>
    </citation>
    <scope>NUCLEOTIDE SEQUENCE [LARGE SCALE GENOMIC DNA]</scope>
    <source>
        <strain evidence="8">Co18 / CGMCC 3.14243</strain>
        <tissue evidence="7">Fruit-body</tissue>
    </source>
</reference>
<dbReference type="PROSITE" id="PS50217">
    <property type="entry name" value="BZIP"/>
    <property type="match status" value="1"/>
</dbReference>
<dbReference type="InterPro" id="IPR004827">
    <property type="entry name" value="bZIP"/>
</dbReference>
<feature type="compositionally biased region" description="Basic residues" evidence="5">
    <location>
        <begin position="106"/>
        <end position="118"/>
    </location>
</feature>
<dbReference type="HOGENOM" id="CLU_044874_0_1_1"/>
<evidence type="ECO:0000313" key="7">
    <source>
        <dbReference type="EMBL" id="EQL01777.1"/>
    </source>
</evidence>
<evidence type="ECO:0000256" key="4">
    <source>
        <dbReference type="ARBA" id="ARBA00038132"/>
    </source>
</evidence>
<dbReference type="GO" id="GO:0001228">
    <property type="term" value="F:DNA-binding transcription activator activity, RNA polymerase II-specific"/>
    <property type="evidence" value="ECO:0007669"/>
    <property type="project" value="TreeGrafter"/>
</dbReference>
<evidence type="ECO:0000256" key="3">
    <source>
        <dbReference type="ARBA" id="ARBA00023242"/>
    </source>
</evidence>
<dbReference type="CDD" id="cd14688">
    <property type="entry name" value="bZIP_YAP"/>
    <property type="match status" value="1"/>
</dbReference>